<feature type="domain" description="Cadherin" evidence="20">
    <location>
        <begin position="28"/>
        <end position="120"/>
    </location>
</feature>
<dbReference type="GO" id="GO:0031175">
    <property type="term" value="P:neuron projection development"/>
    <property type="evidence" value="ECO:0007669"/>
    <property type="project" value="TreeGrafter"/>
</dbReference>
<evidence type="ECO:0000259" key="18">
    <source>
        <dbReference type="PROSITE" id="PS50025"/>
    </source>
</evidence>
<dbReference type="FunFam" id="2.60.40.60:FF:000020">
    <property type="entry name" value="Dachsous cadherin-related 1b"/>
    <property type="match status" value="1"/>
</dbReference>
<keyword evidence="11 14" id="KW-1015">Disulfide bond</keyword>
<dbReference type="FunFam" id="2.60.40.60:FF:000196">
    <property type="entry name" value="Si:dkey-22o22.2"/>
    <property type="match status" value="1"/>
</dbReference>
<comment type="caution">
    <text evidence="14">Lacks conserved residue(s) required for the propagation of feature annotation.</text>
</comment>
<evidence type="ECO:0000256" key="17">
    <source>
        <dbReference type="SAM" id="Phobius"/>
    </source>
</evidence>
<keyword evidence="12" id="KW-0325">Glycoprotein</keyword>
<evidence type="ECO:0000256" key="13">
    <source>
        <dbReference type="PROSITE-ProRule" id="PRU00043"/>
    </source>
</evidence>
<evidence type="ECO:0000313" key="21">
    <source>
        <dbReference type="EMBL" id="EMP28327.1"/>
    </source>
</evidence>
<evidence type="ECO:0000313" key="22">
    <source>
        <dbReference type="Proteomes" id="UP000031443"/>
    </source>
</evidence>
<dbReference type="PROSITE" id="PS50268">
    <property type="entry name" value="CADHERIN_2"/>
    <property type="match status" value="13"/>
</dbReference>
<evidence type="ECO:0000256" key="4">
    <source>
        <dbReference type="ARBA" id="ARBA00022692"/>
    </source>
</evidence>
<dbReference type="PROSITE" id="PS01186">
    <property type="entry name" value="EGF_2"/>
    <property type="match status" value="2"/>
</dbReference>
<dbReference type="eggNOG" id="KOG3594">
    <property type="taxonomic scope" value="Eukaryota"/>
</dbReference>
<dbReference type="PANTHER" id="PTHR24027:SF432">
    <property type="entry name" value="EGF-LIKE DOMAIN-CONTAINING PROTEIN"/>
    <property type="match status" value="1"/>
</dbReference>
<feature type="disulfide bond" evidence="14">
    <location>
        <begin position="1876"/>
        <end position="1885"/>
    </location>
</feature>
<dbReference type="FunFam" id="2.60.40.60:FF:000119">
    <property type="entry name" value="neural-cadherin isoform X1"/>
    <property type="match status" value="1"/>
</dbReference>
<dbReference type="InterPro" id="IPR002126">
    <property type="entry name" value="Cadherin-like_dom"/>
</dbReference>
<dbReference type="SMART" id="SM00112">
    <property type="entry name" value="CA"/>
    <property type="match status" value="14"/>
</dbReference>
<dbReference type="Gene3D" id="4.10.900.10">
    <property type="entry name" value="TCF3-CBD (Catenin binding domain)"/>
    <property type="match status" value="1"/>
</dbReference>
<dbReference type="CDD" id="cd00054">
    <property type="entry name" value="EGF_CA"/>
    <property type="match status" value="3"/>
</dbReference>
<dbReference type="FunFam" id="4.10.900.10:FF:000007">
    <property type="entry name" value="Cadherin 22"/>
    <property type="match status" value="1"/>
</dbReference>
<dbReference type="PROSITE" id="PS00022">
    <property type="entry name" value="EGF_1"/>
    <property type="match status" value="2"/>
</dbReference>
<dbReference type="InterPro" id="IPR015919">
    <property type="entry name" value="Cadherin-like_sf"/>
</dbReference>
<evidence type="ECO:0000259" key="20">
    <source>
        <dbReference type="PROSITE" id="PS50268"/>
    </source>
</evidence>
<keyword evidence="6" id="KW-0677">Repeat</keyword>
<comment type="function">
    <text evidence="16">Cadherins are calcium-dependent cell adhesion proteins.</text>
</comment>
<keyword evidence="3" id="KW-0165">Cleavage on pair of basic residues</keyword>
<feature type="domain" description="Cadherin" evidence="20">
    <location>
        <begin position="686"/>
        <end position="800"/>
    </location>
</feature>
<dbReference type="InterPro" id="IPR020894">
    <property type="entry name" value="Cadherin_CS"/>
</dbReference>
<dbReference type="FunFam" id="2.60.40.60:FF:000024">
    <property type="entry name" value="FAT atypical cadherin 3"/>
    <property type="match status" value="1"/>
</dbReference>
<name>M7BJF8_CHEMY</name>
<dbReference type="FunFam" id="2.60.40.60:FF:000204">
    <property type="entry name" value="Neural-cadherin"/>
    <property type="match status" value="1"/>
</dbReference>
<evidence type="ECO:0000256" key="8">
    <source>
        <dbReference type="ARBA" id="ARBA00022889"/>
    </source>
</evidence>
<feature type="transmembrane region" description="Helical" evidence="17">
    <location>
        <begin position="2165"/>
        <end position="2185"/>
    </location>
</feature>
<feature type="domain" description="EGF-like" evidence="19">
    <location>
        <begin position="2111"/>
        <end position="2148"/>
    </location>
</feature>
<evidence type="ECO:0000256" key="2">
    <source>
        <dbReference type="ARBA" id="ARBA00022536"/>
    </source>
</evidence>
<accession>M7BJF8</accession>
<keyword evidence="4 15" id="KW-0812">Transmembrane</keyword>
<feature type="domain" description="Cadherin" evidence="20">
    <location>
        <begin position="1124"/>
        <end position="1231"/>
    </location>
</feature>
<gene>
    <name evidence="21" type="ORF">UY3_14576</name>
</gene>
<feature type="domain" description="Cadherin" evidence="20">
    <location>
        <begin position="1013"/>
        <end position="1123"/>
    </location>
</feature>
<dbReference type="InterPro" id="IPR001791">
    <property type="entry name" value="Laminin_G"/>
</dbReference>
<dbReference type="GO" id="GO:0005509">
    <property type="term" value="F:calcium ion binding"/>
    <property type="evidence" value="ECO:0007669"/>
    <property type="project" value="UniProtKB-UniRule"/>
</dbReference>
<dbReference type="FunFam" id="2.60.40.60:FF:000234">
    <property type="entry name" value="Si:dkey-22o22.2"/>
    <property type="match status" value="1"/>
</dbReference>
<organism evidence="21 22">
    <name type="scientific">Chelonia mydas</name>
    <name type="common">Green sea-turtle</name>
    <name type="synonym">Chelonia agassizi</name>
    <dbReference type="NCBI Taxonomy" id="8469"/>
    <lineage>
        <taxon>Eukaryota</taxon>
        <taxon>Metazoa</taxon>
        <taxon>Chordata</taxon>
        <taxon>Craniata</taxon>
        <taxon>Vertebrata</taxon>
        <taxon>Euteleostomi</taxon>
        <taxon>Archelosauria</taxon>
        <taxon>Testudinata</taxon>
        <taxon>Testudines</taxon>
        <taxon>Cryptodira</taxon>
        <taxon>Durocryptodira</taxon>
        <taxon>Americhelydia</taxon>
        <taxon>Chelonioidea</taxon>
        <taxon>Cheloniidae</taxon>
        <taxon>Chelonia</taxon>
    </lineage>
</organism>
<dbReference type="GO" id="GO:0035332">
    <property type="term" value="P:positive regulation of hippo signaling"/>
    <property type="evidence" value="ECO:0007669"/>
    <property type="project" value="UniProtKB-ARBA"/>
</dbReference>
<dbReference type="SMART" id="SM00179">
    <property type="entry name" value="EGF_CA"/>
    <property type="match status" value="3"/>
</dbReference>
<evidence type="ECO:0000256" key="5">
    <source>
        <dbReference type="ARBA" id="ARBA00022729"/>
    </source>
</evidence>
<keyword evidence="10 17" id="KW-0472">Membrane</keyword>
<evidence type="ECO:0000256" key="6">
    <source>
        <dbReference type="ARBA" id="ARBA00022737"/>
    </source>
</evidence>
<feature type="domain" description="Laminin G" evidence="18">
    <location>
        <begin position="1889"/>
        <end position="2066"/>
    </location>
</feature>
<reference evidence="22" key="1">
    <citation type="journal article" date="2013" name="Nat. Genet.">
        <title>The draft genomes of soft-shell turtle and green sea turtle yield insights into the development and evolution of the turtle-specific body plan.</title>
        <authorList>
            <person name="Wang Z."/>
            <person name="Pascual-Anaya J."/>
            <person name="Zadissa A."/>
            <person name="Li W."/>
            <person name="Niimura Y."/>
            <person name="Huang Z."/>
            <person name="Li C."/>
            <person name="White S."/>
            <person name="Xiong Z."/>
            <person name="Fang D."/>
            <person name="Wang B."/>
            <person name="Ming Y."/>
            <person name="Chen Y."/>
            <person name="Zheng Y."/>
            <person name="Kuraku S."/>
            <person name="Pignatelli M."/>
            <person name="Herrero J."/>
            <person name="Beal K."/>
            <person name="Nozawa M."/>
            <person name="Li Q."/>
            <person name="Wang J."/>
            <person name="Zhang H."/>
            <person name="Yu L."/>
            <person name="Shigenobu S."/>
            <person name="Wang J."/>
            <person name="Liu J."/>
            <person name="Flicek P."/>
            <person name="Searle S."/>
            <person name="Wang J."/>
            <person name="Kuratani S."/>
            <person name="Yin Y."/>
            <person name="Aken B."/>
            <person name="Zhang G."/>
            <person name="Irie N."/>
        </authorList>
    </citation>
    <scope>NUCLEOTIDE SEQUENCE [LARGE SCALE GENOMIC DNA]</scope>
</reference>
<evidence type="ECO:0000256" key="7">
    <source>
        <dbReference type="ARBA" id="ARBA00022837"/>
    </source>
</evidence>
<dbReference type="FunFam" id="2.60.40.60:FF:000157">
    <property type="entry name" value="Neural-cadherin"/>
    <property type="match status" value="1"/>
</dbReference>
<dbReference type="GO" id="GO:0045296">
    <property type="term" value="F:cadherin binding"/>
    <property type="evidence" value="ECO:0007669"/>
    <property type="project" value="TreeGrafter"/>
</dbReference>
<dbReference type="Proteomes" id="UP000031443">
    <property type="component" value="Unassembled WGS sequence"/>
</dbReference>
<dbReference type="GO" id="GO:0016327">
    <property type="term" value="C:apicolateral plasma membrane"/>
    <property type="evidence" value="ECO:0007669"/>
    <property type="project" value="UniProtKB-ARBA"/>
</dbReference>
<evidence type="ECO:0000256" key="15">
    <source>
        <dbReference type="RuleBase" id="RU003318"/>
    </source>
</evidence>
<sequence>NVFADDDWYLCHVTIIAPEEDFLSWGMYPYPYLARVDPDARKGTLIYQLVAHYNNNENSSVGITYALIAGGEERFEVDMDTGIIMTTGLPLTWNKEYVVTVQATDEYGNKSPYASISILVGSRLPQFTNVSYSVFVPESTPAGENNSGSRRWVSHQVIVLDRTGGSFPLCLPYLLLSILATDCDSGSNAEITYFIQSTDFSITPEGIINSHQQLNFERANHMYEFVVIAVDKGHPPRTGTASVRIRMTNVNDEAPVFSQSGYKTFLSEDAGPSTLVAAVHAKDPDGDGVLYQIAGGNEDGNFELDSQKGIIKLRRNPLPKLKGPQYILNITATDDNASGGPTPLRSFTVVIVGINDINNNKPVFRKCTYYSDSTWVLENQPPGTYVLQVEAYDADLGLNGEVKYELMHRDGASPGFSIDPDTGIITTTQSFDREKQRECTLSVTATDQAQEPLIGVCQITIFIADVNDNDPKFENSRYQYFLREDTPVGTSFLRAAAHDDDQGVNAAIVYSMLQQQPEYFQINPSTGWVYVNHLISQITRISRYIVATDGGNRSSTVELTVTITNVLNQPPHWEQSGYWVTIPENTIRDTKIVTVKATSSLGDPRVTYNLEEGQVPETNMPVRFYLKPNRVDGSASLLVSEPLDFETTRFFTLRVRAQNVAMIPLASFTTVYINITDVNDNVPFFTSSTYKVSVPEEAAIGTSVAQVLATDLDSGPYGEVQYSILEDPSEDYRFFIVDPETGIISTKASFDREKRGSYLIEVQSQDSAESARPGVYGQPNTDTAYVKIFVSDVNDNAPAFPHPVYEISIEEDKEVGSVVVTATANDEDEGANAKLRYQITSGNVKGAFDVEPEVGTIFITQCLDYEQEQRYELRLVASDGKWENHTLIAINVINKNDEAPVFTNNEYHDSVLEELTDLPVVVLKVSATDPDQEADQSALCYSLHGHGANSEFCINEYTGEIYANKKLDREKRSIWRFLVLATDENGEGLTGFADVIIEVRDVNDNPPLFLCMSEGCFMGQVPEDSPADTTVMEMNAVDLDDPKAGKNAVLTYRIIQNVQNEINLNLFSINPVTGTICTVLGSLDREKEEKYLVVVEGRDGGGLTGTGTATILVSDINDHAPVFTRKMYTAFVSENASINTEVAMVAATDRDEGENAVVTFSILDGDDDRKFSIETDKINRRGAIRLRKHLDFEKPHERVFNLTVKAEDTDFFSIAHCVVYVEDSNDHAPVFYPPFYEVMALAEDVPLGTKVVQVSAVDLDSGLNGRFLYHLINRSNPSGQFSVGNDGWVVVAGLLDHEAVTQHHLVVTATDMGQPRLTGSATVLVTLQDVNDNGPEFEAQYNPVVWENTASPQIVQMNETSTLLHARDRDTAANGGPFSFHLLSNFGSVTYFNLQDFSNGSALLTALHTFDREVHKVFYLPILITDSGTPPMSSTNTLTVNIGDQNDHPHSAGYMECLIYCYDGILPTTVLGQVHAPDNDDWDHKSYQFEGKASRYFILNDNSGFLTVKEGTPTGTYNVRVKVTDGIWPDVVSTVKVVVKEIKDDAIRNAGSIRINDITAEDFISQSSERESKYNQMKKLLSEIIPAQLENIHIFSVLNNPGQTRGIDVWFTVSGPPYYKAEKLNGNVAVSKARLEIILDIRITQIGIDECVTANCTHSTGCVSRYNYSHVPTIITAGSVSLASVMVLNSAQCTCAARESQHLFCSSYRTNPCLNGGTCIDTDLGYRLVKLFMLLRTSSNSKWKVQLILDHCVNVSVKDDDGILKEISQMDPSACEISEETPGNERFLNVHQPLQLGGVKKALPYRNSQKHFKGFVGCIRNVIIDSKVYDLEHPAESLNTEPGCTMTDEMCLKAGALSCGIHGKCIGEWGSFNCGCYPGYAGSKCDKVLLEWAFGRDSWIHYELKRFPSAHITQVQLMVRTRVSFSTLLSMASADGSEYIRLEVVDGHFGVNFNLGDKEQHLKLSTLRIDNGQWVLLTLERYYNEFTLRLNNGGGDREVTSFVGANRWFEMDLASIVLGNRFPNHSESDFQGCMCDVQLNGQPLLGDGKSTEFSFILKQQGVTIGCHSNACRSQPCHSPFHCVDLWRRHECRCPTGKVEVTDNLTGLKRCTSTRCGLWNCRNGGTCVAHSQDKFVCQCPDGYKGKWCEISQVKAGKPAGLSSGSILAISMCLLVFLALLVSYTVWSQWGRSGFRKGGVYHIPEEHESWEDVRENVFNYNEEGGGEHDQTAYDIDELKKPLQSIPQFSSETTAPPFKTHTCPERDPFTKHSHQRDSNSAVTSISDFKEYVSQIIYDADNDLRSIPADTIHFYCLEGQYSLAGSLSSLDSSSVDEDLNYDDLHEWGSKFDKLKELYALSNEHF</sequence>
<evidence type="ECO:0000256" key="16">
    <source>
        <dbReference type="RuleBase" id="RU004357"/>
    </source>
</evidence>
<dbReference type="FunFam" id="2.60.40.60:FF:000035">
    <property type="entry name" value="Protocadherin Fat 3"/>
    <property type="match status" value="1"/>
</dbReference>
<dbReference type="PROSITE" id="PS00232">
    <property type="entry name" value="CADHERIN_1"/>
    <property type="match status" value="6"/>
</dbReference>
<dbReference type="FunFam" id="2.60.40.60:FF:000299">
    <property type="entry name" value="Predicted protein"/>
    <property type="match status" value="1"/>
</dbReference>
<feature type="domain" description="Cadherin" evidence="20">
    <location>
        <begin position="574"/>
        <end position="685"/>
    </location>
</feature>
<feature type="domain" description="Cadherin" evidence="20">
    <location>
        <begin position="1337"/>
        <end position="1451"/>
    </location>
</feature>
<feature type="domain" description="Cadherin" evidence="20">
    <location>
        <begin position="258"/>
        <end position="364"/>
    </location>
</feature>
<keyword evidence="8 15" id="KW-0130">Cell adhesion</keyword>
<dbReference type="SMART" id="SM00181">
    <property type="entry name" value="EGF"/>
    <property type="match status" value="4"/>
</dbReference>
<dbReference type="GO" id="GO:0016342">
    <property type="term" value="C:catenin complex"/>
    <property type="evidence" value="ECO:0007669"/>
    <property type="project" value="TreeGrafter"/>
</dbReference>
<evidence type="ECO:0000256" key="9">
    <source>
        <dbReference type="ARBA" id="ARBA00022989"/>
    </source>
</evidence>
<dbReference type="InterPro" id="IPR039808">
    <property type="entry name" value="Cadherin"/>
</dbReference>
<dbReference type="Gene3D" id="2.60.120.200">
    <property type="match status" value="2"/>
</dbReference>
<dbReference type="STRING" id="8469.M7BJF8"/>
<dbReference type="InterPro" id="IPR013320">
    <property type="entry name" value="ConA-like_dom_sf"/>
</dbReference>
<evidence type="ECO:0000256" key="1">
    <source>
        <dbReference type="ARBA" id="ARBA00004251"/>
    </source>
</evidence>
<evidence type="ECO:0000256" key="10">
    <source>
        <dbReference type="ARBA" id="ARBA00023136"/>
    </source>
</evidence>
<dbReference type="SUPFAM" id="SSF57196">
    <property type="entry name" value="EGF/Laminin"/>
    <property type="match status" value="1"/>
</dbReference>
<dbReference type="Pfam" id="PF01049">
    <property type="entry name" value="CADH_Y-type_LIR"/>
    <property type="match status" value="1"/>
</dbReference>
<dbReference type="SMART" id="SM00282">
    <property type="entry name" value="LamG"/>
    <property type="match status" value="1"/>
</dbReference>
<keyword evidence="7 13" id="KW-0106">Calcium</keyword>
<dbReference type="PROSITE" id="PS50026">
    <property type="entry name" value="EGF_3"/>
    <property type="match status" value="2"/>
</dbReference>
<protein>
    <submittedName>
        <fullName evidence="21">Neural-cadherin</fullName>
    </submittedName>
</protein>
<dbReference type="Pfam" id="PF02210">
    <property type="entry name" value="Laminin_G_2"/>
    <property type="match status" value="2"/>
</dbReference>
<feature type="domain" description="EGF-like" evidence="19">
    <location>
        <begin position="1847"/>
        <end position="1886"/>
    </location>
</feature>
<keyword evidence="2 14" id="KW-0245">EGF-like domain</keyword>
<keyword evidence="22" id="KW-1185">Reference proteome</keyword>
<evidence type="ECO:0000256" key="11">
    <source>
        <dbReference type="ARBA" id="ARBA00023157"/>
    </source>
</evidence>
<dbReference type="Gene3D" id="2.60.40.60">
    <property type="entry name" value="Cadherins"/>
    <property type="match status" value="14"/>
</dbReference>
<dbReference type="InterPro" id="IPR027397">
    <property type="entry name" value="Catenin-bd_sf"/>
</dbReference>
<evidence type="ECO:0000256" key="3">
    <source>
        <dbReference type="ARBA" id="ARBA00022685"/>
    </source>
</evidence>
<dbReference type="FunFam" id="2.60.40.60:FF:000136">
    <property type="entry name" value="Neural-cadherin"/>
    <property type="match status" value="1"/>
</dbReference>
<dbReference type="PROSITE" id="PS50025">
    <property type="entry name" value="LAM_G_DOMAIN"/>
    <property type="match status" value="1"/>
</dbReference>
<dbReference type="GO" id="GO:0008013">
    <property type="term" value="F:beta-catenin binding"/>
    <property type="evidence" value="ECO:0007669"/>
    <property type="project" value="TreeGrafter"/>
</dbReference>
<dbReference type="InterPro" id="IPR000233">
    <property type="entry name" value="Cadherin_Y-type_LIR"/>
</dbReference>
<feature type="domain" description="Cadherin" evidence="20">
    <location>
        <begin position="801"/>
        <end position="902"/>
    </location>
</feature>
<dbReference type="InterPro" id="IPR001881">
    <property type="entry name" value="EGF-like_Ca-bd_dom"/>
</dbReference>
<dbReference type="FunFam" id="2.60.40.60:FF:000125">
    <property type="entry name" value="Neural-cadherin"/>
    <property type="match status" value="1"/>
</dbReference>
<keyword evidence="9 17" id="KW-1133">Transmembrane helix</keyword>
<feature type="domain" description="Cadherin" evidence="20">
    <location>
        <begin position="1233"/>
        <end position="1337"/>
    </location>
</feature>
<feature type="disulfide bond" evidence="14">
    <location>
        <begin position="2138"/>
        <end position="2147"/>
    </location>
</feature>
<dbReference type="CDD" id="cd00110">
    <property type="entry name" value="LamG"/>
    <property type="match status" value="1"/>
</dbReference>
<feature type="domain" description="Cadherin" evidence="20">
    <location>
        <begin position="903"/>
        <end position="1009"/>
    </location>
</feature>
<evidence type="ECO:0000256" key="14">
    <source>
        <dbReference type="PROSITE-ProRule" id="PRU00076"/>
    </source>
</evidence>
<dbReference type="EMBL" id="KB564342">
    <property type="protein sequence ID" value="EMP28327.1"/>
    <property type="molecule type" value="Genomic_DNA"/>
</dbReference>
<dbReference type="SUPFAM" id="SSF49313">
    <property type="entry name" value="Cadherin-like"/>
    <property type="match status" value="14"/>
</dbReference>
<feature type="domain" description="Cadherin" evidence="20">
    <location>
        <begin position="376"/>
        <end position="473"/>
    </location>
</feature>
<dbReference type="SUPFAM" id="SSF49899">
    <property type="entry name" value="Concanavalin A-like lectins/glucanases"/>
    <property type="match status" value="2"/>
</dbReference>
<dbReference type="PANTHER" id="PTHR24027">
    <property type="entry name" value="CADHERIN-23"/>
    <property type="match status" value="1"/>
</dbReference>
<evidence type="ECO:0000259" key="19">
    <source>
        <dbReference type="PROSITE" id="PS50026"/>
    </source>
</evidence>
<proteinExistence type="predicted"/>
<evidence type="ECO:0000256" key="12">
    <source>
        <dbReference type="ARBA" id="ARBA00023180"/>
    </source>
</evidence>
<comment type="subcellular location">
    <subcellularLocation>
        <location evidence="1 15">Cell membrane</location>
        <topology evidence="1 15">Single-pass type I membrane protein</topology>
    </subcellularLocation>
</comment>
<feature type="non-terminal residue" evidence="21">
    <location>
        <position position="1"/>
    </location>
</feature>
<dbReference type="Gene3D" id="2.10.25.10">
    <property type="entry name" value="Laminin"/>
    <property type="match status" value="1"/>
</dbReference>
<dbReference type="PRINTS" id="PR00205">
    <property type="entry name" value="CADHERIN"/>
</dbReference>
<dbReference type="GO" id="GO:0007156">
    <property type="term" value="P:homophilic cell adhesion via plasma membrane adhesion molecules"/>
    <property type="evidence" value="ECO:0007669"/>
    <property type="project" value="InterPro"/>
</dbReference>
<feature type="domain" description="Cadherin" evidence="20">
    <location>
        <begin position="474"/>
        <end position="573"/>
    </location>
</feature>
<dbReference type="Pfam" id="PF00028">
    <property type="entry name" value="Cadherin"/>
    <property type="match status" value="10"/>
</dbReference>
<dbReference type="InterPro" id="IPR000742">
    <property type="entry name" value="EGF"/>
</dbReference>
<dbReference type="GO" id="GO:0090251">
    <property type="term" value="P:protein localization involved in establishment of planar polarity"/>
    <property type="evidence" value="ECO:0007669"/>
    <property type="project" value="UniProtKB-ARBA"/>
</dbReference>
<dbReference type="InterPro" id="IPR056370">
    <property type="entry name" value="Shg-like_Ig-like"/>
</dbReference>
<dbReference type="FunFam" id="2.60.120.200:FF:000215">
    <property type="entry name" value="Si:dkey-22o22.2"/>
    <property type="match status" value="1"/>
</dbReference>
<keyword evidence="5" id="KW-0732">Signal</keyword>
<dbReference type="Pfam" id="PF24811">
    <property type="entry name" value="Ig_Shg"/>
    <property type="match status" value="1"/>
</dbReference>
<dbReference type="FunFam" id="2.60.40.60:FF:000224">
    <property type="entry name" value="Si:dkey-22o22.2"/>
    <property type="match status" value="1"/>
</dbReference>
<dbReference type="CDD" id="cd11304">
    <property type="entry name" value="Cadherin_repeat"/>
    <property type="match status" value="13"/>
</dbReference>
<dbReference type="GO" id="GO:0016477">
    <property type="term" value="P:cell migration"/>
    <property type="evidence" value="ECO:0007669"/>
    <property type="project" value="TreeGrafter"/>
</dbReference>
<dbReference type="FunFam" id="2.60.40.60:FF:000033">
    <property type="entry name" value="FAT atypical cadherin 1"/>
    <property type="match status" value="1"/>
</dbReference>
<feature type="domain" description="Cadherin" evidence="20">
    <location>
        <begin position="128"/>
        <end position="257"/>
    </location>
</feature>